<proteinExistence type="predicted"/>
<accession>A0ABR8BZH5</accession>
<evidence type="ECO:0000313" key="1">
    <source>
        <dbReference type="EMBL" id="MBD2280244.1"/>
    </source>
</evidence>
<name>A0ABR8BZH5_APHFL</name>
<protein>
    <submittedName>
        <fullName evidence="1">Uncharacterized protein</fullName>
    </submittedName>
</protein>
<sequence>MMPHNTEFLQPQYLDEDVLRKILCRETGGEWSLESFYAMAANLGYIEKIKEDWQWQPTKKAKPFGDFRNGIIKWNTEFVDLILQQLPKQLTLDI</sequence>
<comment type="caution">
    <text evidence="1">The sequence shown here is derived from an EMBL/GenBank/DDBJ whole genome shotgun (WGS) entry which is preliminary data.</text>
</comment>
<gene>
    <name evidence="1" type="ORF">H6F99_18810</name>
</gene>
<dbReference type="EMBL" id="JACJQT010000056">
    <property type="protein sequence ID" value="MBD2280244.1"/>
    <property type="molecule type" value="Genomic_DNA"/>
</dbReference>
<evidence type="ECO:0000313" key="2">
    <source>
        <dbReference type="Proteomes" id="UP000606721"/>
    </source>
</evidence>
<keyword evidence="2" id="KW-1185">Reference proteome</keyword>
<organism evidence="1 2">
    <name type="scientific">Aphanizomenon flos-aquae FACHB-1040</name>
    <dbReference type="NCBI Taxonomy" id="2692887"/>
    <lineage>
        <taxon>Bacteria</taxon>
        <taxon>Bacillati</taxon>
        <taxon>Cyanobacteriota</taxon>
        <taxon>Cyanophyceae</taxon>
        <taxon>Nostocales</taxon>
        <taxon>Aphanizomenonaceae</taxon>
        <taxon>Aphanizomenon</taxon>
    </lineage>
</organism>
<reference evidence="1 2" key="1">
    <citation type="journal article" date="2020" name="ISME J.">
        <title>Comparative genomics reveals insights into cyanobacterial evolution and habitat adaptation.</title>
        <authorList>
            <person name="Chen M.Y."/>
            <person name="Teng W.K."/>
            <person name="Zhao L."/>
            <person name="Hu C.X."/>
            <person name="Zhou Y.K."/>
            <person name="Han B.P."/>
            <person name="Song L.R."/>
            <person name="Shu W.S."/>
        </authorList>
    </citation>
    <scope>NUCLEOTIDE SEQUENCE [LARGE SCALE GENOMIC DNA]</scope>
    <source>
        <strain evidence="1 2">FACHB-1040</strain>
    </source>
</reference>
<dbReference type="RefSeq" id="WP_190383867.1">
    <property type="nucleotide sequence ID" value="NZ_JACJQT010000056.1"/>
</dbReference>
<dbReference type="Proteomes" id="UP000606721">
    <property type="component" value="Unassembled WGS sequence"/>
</dbReference>